<organism evidence="1 2">
    <name type="scientific">Myxococcus phage Mx8</name>
    <dbReference type="NCBI Taxonomy" id="49964"/>
    <lineage>
        <taxon>Viruses</taxon>
        <taxon>Duplodnaviria</taxon>
        <taxon>Heunggongvirae</taxon>
        <taxon>Uroviricota</taxon>
        <taxon>Caudoviricetes</taxon>
        <taxon>Myxoctovirus</taxon>
        <taxon>Myxoctovirus Mx8</taxon>
    </lineage>
</organism>
<dbReference type="KEGG" id="vg:921719"/>
<accession>Q94MS9</accession>
<dbReference type="RefSeq" id="NP_203454.1">
    <property type="nucleotide sequence ID" value="NC_003085.1"/>
</dbReference>
<name>Q94MS9_9CAUD</name>
<protein>
    <submittedName>
        <fullName evidence="1">p40</fullName>
    </submittedName>
</protein>
<dbReference type="Proteomes" id="UP000002093">
    <property type="component" value="Segment"/>
</dbReference>
<keyword evidence="2" id="KW-1185">Reference proteome</keyword>
<evidence type="ECO:0000313" key="1">
    <source>
        <dbReference type="EMBL" id="AAK94375.1"/>
    </source>
</evidence>
<sequence>MTPHIHRPPRCRLCGRPLGQCWCPQAPFAGRE</sequence>
<evidence type="ECO:0000313" key="2">
    <source>
        <dbReference type="Proteomes" id="UP000002093"/>
    </source>
</evidence>
<dbReference type="EMBL" id="AF396866">
    <property type="protein sequence ID" value="AAK94375.1"/>
    <property type="molecule type" value="Genomic_DNA"/>
</dbReference>
<proteinExistence type="predicted"/>
<reference evidence="1 2" key="1">
    <citation type="submission" date="2001-06" db="EMBL/GenBank/DDBJ databases">
        <title>Genome organization of temperate Myxococcus phage Mx8.</title>
        <authorList>
            <person name="Youderian P."/>
            <person name="Walthers D."/>
            <person name="Salmi D."/>
            <person name="Magrini V."/>
            <person name="Hartzell P.L."/>
        </authorList>
    </citation>
    <scope>NUCLEOTIDE SEQUENCE [LARGE SCALE GENOMIC DNA]</scope>
</reference>
<dbReference type="GeneID" id="921719"/>